<dbReference type="SUPFAM" id="SSF56672">
    <property type="entry name" value="DNA/RNA polymerases"/>
    <property type="match status" value="1"/>
</dbReference>
<dbReference type="PANTHER" id="PTHR15503">
    <property type="entry name" value="LDOC1 RELATED"/>
    <property type="match status" value="1"/>
</dbReference>
<accession>A0A6P5EFM8</accession>
<dbReference type="Gene3D" id="3.10.10.10">
    <property type="entry name" value="HIV Type 1 Reverse Transcriptase, subunit A, domain 1"/>
    <property type="match status" value="1"/>
</dbReference>
<evidence type="ECO:0000259" key="2">
    <source>
        <dbReference type="Pfam" id="PF19259"/>
    </source>
</evidence>
<dbReference type="GeneID" id="109705849"/>
<dbReference type="RefSeq" id="XP_020082221.1">
    <property type="nucleotide sequence ID" value="XM_020226632.1"/>
</dbReference>
<dbReference type="SUPFAM" id="SSF50630">
    <property type="entry name" value="Acid proteases"/>
    <property type="match status" value="1"/>
</dbReference>
<reference evidence="3" key="1">
    <citation type="journal article" date="2015" name="Nat. Genet.">
        <title>The pineapple genome and the evolution of CAM photosynthesis.</title>
        <authorList>
            <person name="Ming R."/>
            <person name="VanBuren R."/>
            <person name="Wai C.M."/>
            <person name="Tang H."/>
            <person name="Schatz M.C."/>
            <person name="Bowers J.E."/>
            <person name="Lyons E."/>
            <person name="Wang M.L."/>
            <person name="Chen J."/>
            <person name="Biggers E."/>
            <person name="Zhang J."/>
            <person name="Huang L."/>
            <person name="Zhang L."/>
            <person name="Miao W."/>
            <person name="Zhang J."/>
            <person name="Ye Z."/>
            <person name="Miao C."/>
            <person name="Lin Z."/>
            <person name="Wang H."/>
            <person name="Zhou H."/>
            <person name="Yim W.C."/>
            <person name="Priest H.D."/>
            <person name="Zheng C."/>
            <person name="Woodhouse M."/>
            <person name="Edger P.P."/>
            <person name="Guyot R."/>
            <person name="Guo H.B."/>
            <person name="Guo H."/>
            <person name="Zheng G."/>
            <person name="Singh R."/>
            <person name="Sharma A."/>
            <person name="Min X."/>
            <person name="Zheng Y."/>
            <person name="Lee H."/>
            <person name="Gurtowski J."/>
            <person name="Sedlazeck F.J."/>
            <person name="Harkess A."/>
            <person name="McKain M.R."/>
            <person name="Liao Z."/>
            <person name="Fang J."/>
            <person name="Liu J."/>
            <person name="Zhang X."/>
            <person name="Zhang Q."/>
            <person name="Hu W."/>
            <person name="Qin Y."/>
            <person name="Wang K."/>
            <person name="Chen L.Y."/>
            <person name="Shirley N."/>
            <person name="Lin Y.R."/>
            <person name="Liu L.Y."/>
            <person name="Hernandez A.G."/>
            <person name="Wright C.L."/>
            <person name="Bulone V."/>
            <person name="Tuskan G.A."/>
            <person name="Heath K."/>
            <person name="Zee F."/>
            <person name="Moore P.H."/>
            <person name="Sunkar R."/>
            <person name="Leebens-Mack J.H."/>
            <person name="Mockler T."/>
            <person name="Bennetzen J.L."/>
            <person name="Freeling M."/>
            <person name="Sankoff D."/>
            <person name="Paterson A.H."/>
            <person name="Zhu X."/>
            <person name="Yang X."/>
            <person name="Smith J.A."/>
            <person name="Cushman J.C."/>
            <person name="Paull R.E."/>
            <person name="Yu Q."/>
        </authorList>
    </citation>
    <scope>NUCLEOTIDE SEQUENCE [LARGE SCALE GENOMIC DNA]</scope>
    <source>
        <strain evidence="3">cv. F153</strain>
    </source>
</reference>
<dbReference type="InterPro" id="IPR032567">
    <property type="entry name" value="RTL1-rel"/>
</dbReference>
<dbReference type="Pfam" id="PF08284">
    <property type="entry name" value="RVP_2"/>
    <property type="match status" value="1"/>
</dbReference>
<dbReference type="CDD" id="cd00303">
    <property type="entry name" value="retropepsin_like"/>
    <property type="match status" value="1"/>
</dbReference>
<name>A0A6P5EFM8_ANACO</name>
<protein>
    <submittedName>
        <fullName evidence="4">Uncharacterized protein LOC109705849</fullName>
    </submittedName>
</protein>
<feature type="region of interest" description="Disordered" evidence="1">
    <location>
        <begin position="331"/>
        <end position="356"/>
    </location>
</feature>
<evidence type="ECO:0000256" key="1">
    <source>
        <dbReference type="SAM" id="MobiDB-lite"/>
    </source>
</evidence>
<feature type="region of interest" description="Disordered" evidence="1">
    <location>
        <begin position="627"/>
        <end position="649"/>
    </location>
</feature>
<evidence type="ECO:0000313" key="4">
    <source>
        <dbReference type="RefSeq" id="XP_020082221.1"/>
    </source>
</evidence>
<proteinExistence type="predicted"/>
<dbReference type="InterPro" id="IPR045358">
    <property type="entry name" value="Ty3_capsid"/>
</dbReference>
<dbReference type="Proteomes" id="UP000515123">
    <property type="component" value="Unplaced"/>
</dbReference>
<sequence>MAEGTRLRDLSEHLATLEGKLQKLTTDYQGKVRELSSQILEVKEVGQKHYEDLQAEATKRHDMVLRDNTTRHEELLKLLSNHVLPSKMVSRDNEDPNELRFQNHKLVGSSSQGRIRENKGKGILPAPEIDAEFDNDGRSNRGSVRYTNQQHMPLPKLEFPYFSGDEPGAWIENCEQYFEVYQIPQHQWVGIAGMHLKGRARSWKQSYFVNRPRVTWGEFIEALNRRFAQVGERYLVREFSNLKQTGTVEKYQDKFEELKTQLLSYNPQLTEEYLIACYINGLKEELIPFLDIAHPNTLEEAYEQATLHERALSAMSRKWRGNYKPITQQPQLTNTKTATGGTGVVTQPKGSGNQYPSSNRQLIEQRRAAGLCFKCGEKYQPGHQCSLKGLNLIQGEDDLLEIYDESCITEEREDAEEGRNTKETDGDIRELGVSVHALSGGKTQDTIKVPGESKGKTLTILIDTGSTHSFIDIQTAREIKARLVAAAPLVVTVANGQKVLSKLQCPEFTWTMQGQEFKADLRVIRLEGSSVLLGIDWLRVYGKVTFDFQQNSITVTKDGQALVLKGMGEQAKLQLITAGQWYQELQLGECCVLSPISIEAASEGEPELPPELKEVLNQYSDVFEEPKELPPQRSSDHKIPLQPGATPVNIRPYRHAHEQKGEIERQIKEMLEAAIIRPSNSPFASPVLLVKKKDGT</sequence>
<reference evidence="4" key="2">
    <citation type="submission" date="2025-08" db="UniProtKB">
        <authorList>
            <consortium name="RefSeq"/>
        </authorList>
    </citation>
    <scope>IDENTIFICATION</scope>
    <source>
        <tissue evidence="4">Leaf</tissue>
    </source>
</reference>
<dbReference type="AlphaFoldDB" id="A0A6P5EFM8"/>
<dbReference type="OrthoDB" id="693141at2759"/>
<evidence type="ECO:0000313" key="3">
    <source>
        <dbReference type="Proteomes" id="UP000515123"/>
    </source>
</evidence>
<keyword evidence="3" id="KW-1185">Reference proteome</keyword>
<organism evidence="3 4">
    <name type="scientific">Ananas comosus</name>
    <name type="common">Pineapple</name>
    <name type="synonym">Ananas ananas</name>
    <dbReference type="NCBI Taxonomy" id="4615"/>
    <lineage>
        <taxon>Eukaryota</taxon>
        <taxon>Viridiplantae</taxon>
        <taxon>Streptophyta</taxon>
        <taxon>Embryophyta</taxon>
        <taxon>Tracheophyta</taxon>
        <taxon>Spermatophyta</taxon>
        <taxon>Magnoliopsida</taxon>
        <taxon>Liliopsida</taxon>
        <taxon>Poales</taxon>
        <taxon>Bromeliaceae</taxon>
        <taxon>Bromelioideae</taxon>
        <taxon>Ananas</taxon>
    </lineage>
</organism>
<feature type="domain" description="Ty3 transposon capsid-like protein" evidence="2">
    <location>
        <begin position="179"/>
        <end position="332"/>
    </location>
</feature>
<dbReference type="Pfam" id="PF19259">
    <property type="entry name" value="Ty3_capsid"/>
    <property type="match status" value="1"/>
</dbReference>
<gene>
    <name evidence="4" type="primary">LOC109705849</name>
</gene>
<dbReference type="InterPro" id="IPR043502">
    <property type="entry name" value="DNA/RNA_pol_sf"/>
</dbReference>
<dbReference type="InterPro" id="IPR021109">
    <property type="entry name" value="Peptidase_aspartic_dom_sf"/>
</dbReference>
<dbReference type="PANTHER" id="PTHR15503:SF40">
    <property type="match status" value="1"/>
</dbReference>
<feature type="compositionally biased region" description="Basic and acidic residues" evidence="1">
    <location>
        <begin position="627"/>
        <end position="639"/>
    </location>
</feature>
<dbReference type="Gene3D" id="2.40.70.10">
    <property type="entry name" value="Acid Proteases"/>
    <property type="match status" value="1"/>
</dbReference>